<feature type="region of interest" description="Disordered" evidence="7">
    <location>
        <begin position="229"/>
        <end position="251"/>
    </location>
</feature>
<dbReference type="InterPro" id="IPR036909">
    <property type="entry name" value="Cyt_c-like_dom_sf"/>
</dbReference>
<evidence type="ECO:0000256" key="1">
    <source>
        <dbReference type="ARBA" id="ARBA00022448"/>
    </source>
</evidence>
<keyword evidence="1" id="KW-0813">Transport</keyword>
<evidence type="ECO:0000256" key="3">
    <source>
        <dbReference type="ARBA" id="ARBA00022723"/>
    </source>
</evidence>
<dbReference type="Pfam" id="PF00034">
    <property type="entry name" value="Cytochrom_C"/>
    <property type="match status" value="1"/>
</dbReference>
<keyword evidence="4" id="KW-0249">Electron transport</keyword>
<sequence length="251" mass="28159">MAGQPEAEDSRGPALFQNCVRCHTIAKDAPHRYGPNLHGLMERDIASAPGFDYSQTLLDQAGRWDRKRLNAFIAKPHLALPGNKMPYSGLMNPHDRADLLDWLMLASSDPKLDESVDKPLGIYSRGAPERGRALSRPCQVCHNFRPEEGHKIGPNLFGVIGRKVAGAEGYDYSDQHLRRGGYWTPEALENFFLERKSFRQGTHRAFRTLKGPIDRANLIAWLATLKETPEVDSTDNKQPSQLGATTEDDRR</sequence>
<evidence type="ECO:0000256" key="6">
    <source>
        <dbReference type="PROSITE-ProRule" id="PRU00433"/>
    </source>
</evidence>
<gene>
    <name evidence="9" type="ORF">ACFO5Q_03875</name>
</gene>
<accession>A0ABV8U8K4</accession>
<reference evidence="10" key="1">
    <citation type="journal article" date="2019" name="Int. J. Syst. Evol. Microbiol.">
        <title>The Global Catalogue of Microorganisms (GCM) 10K type strain sequencing project: providing services to taxonomists for standard genome sequencing and annotation.</title>
        <authorList>
            <consortium name="The Broad Institute Genomics Platform"/>
            <consortium name="The Broad Institute Genome Sequencing Center for Infectious Disease"/>
            <person name="Wu L."/>
            <person name="Ma J."/>
        </authorList>
    </citation>
    <scope>NUCLEOTIDE SEQUENCE [LARGE SCALE GENOMIC DNA]</scope>
    <source>
        <strain evidence="10">CGMCC 1.15304</strain>
    </source>
</reference>
<dbReference type="EMBL" id="JBHSCR010000002">
    <property type="protein sequence ID" value="MFC4346975.1"/>
    <property type="molecule type" value="Genomic_DNA"/>
</dbReference>
<evidence type="ECO:0000256" key="2">
    <source>
        <dbReference type="ARBA" id="ARBA00022617"/>
    </source>
</evidence>
<dbReference type="PROSITE" id="PS51007">
    <property type="entry name" value="CYTC"/>
    <property type="match status" value="2"/>
</dbReference>
<dbReference type="PANTHER" id="PTHR11961">
    <property type="entry name" value="CYTOCHROME C"/>
    <property type="match status" value="1"/>
</dbReference>
<dbReference type="Gene3D" id="1.10.760.10">
    <property type="entry name" value="Cytochrome c-like domain"/>
    <property type="match status" value="2"/>
</dbReference>
<dbReference type="InterPro" id="IPR002327">
    <property type="entry name" value="Cyt_c_1A/1B"/>
</dbReference>
<evidence type="ECO:0000313" key="9">
    <source>
        <dbReference type="EMBL" id="MFC4346975.1"/>
    </source>
</evidence>
<evidence type="ECO:0000256" key="4">
    <source>
        <dbReference type="ARBA" id="ARBA00022982"/>
    </source>
</evidence>
<protein>
    <submittedName>
        <fullName evidence="9">C-type cytochrome</fullName>
    </submittedName>
</protein>
<evidence type="ECO:0000259" key="8">
    <source>
        <dbReference type="PROSITE" id="PS51007"/>
    </source>
</evidence>
<dbReference type="PRINTS" id="PR00604">
    <property type="entry name" value="CYTCHRMECIAB"/>
</dbReference>
<comment type="caution">
    <text evidence="9">The sequence shown here is derived from an EMBL/GenBank/DDBJ whole genome shotgun (WGS) entry which is preliminary data.</text>
</comment>
<organism evidence="9 10">
    <name type="scientific">Kordiimonas lipolytica</name>
    <dbReference type="NCBI Taxonomy" id="1662421"/>
    <lineage>
        <taxon>Bacteria</taxon>
        <taxon>Pseudomonadati</taxon>
        <taxon>Pseudomonadota</taxon>
        <taxon>Alphaproteobacteria</taxon>
        <taxon>Kordiimonadales</taxon>
        <taxon>Kordiimonadaceae</taxon>
        <taxon>Kordiimonas</taxon>
    </lineage>
</organism>
<evidence type="ECO:0000256" key="5">
    <source>
        <dbReference type="ARBA" id="ARBA00023004"/>
    </source>
</evidence>
<feature type="domain" description="Cytochrome c" evidence="8">
    <location>
        <begin position="7"/>
        <end position="107"/>
    </location>
</feature>
<dbReference type="RefSeq" id="WP_068147578.1">
    <property type="nucleotide sequence ID" value="NZ_LRUB01000022.1"/>
</dbReference>
<dbReference type="SUPFAM" id="SSF46626">
    <property type="entry name" value="Cytochrome c"/>
    <property type="match status" value="2"/>
</dbReference>
<dbReference type="InterPro" id="IPR009056">
    <property type="entry name" value="Cyt_c-like_dom"/>
</dbReference>
<keyword evidence="3 6" id="KW-0479">Metal-binding</keyword>
<proteinExistence type="predicted"/>
<evidence type="ECO:0000256" key="7">
    <source>
        <dbReference type="SAM" id="MobiDB-lite"/>
    </source>
</evidence>
<keyword evidence="5 6" id="KW-0408">Iron</keyword>
<name>A0ABV8U8K4_9PROT</name>
<keyword evidence="2 6" id="KW-0349">Heme</keyword>
<keyword evidence="10" id="KW-1185">Reference proteome</keyword>
<dbReference type="Proteomes" id="UP001595776">
    <property type="component" value="Unassembled WGS sequence"/>
</dbReference>
<feature type="domain" description="Cytochrome c" evidence="8">
    <location>
        <begin position="126"/>
        <end position="226"/>
    </location>
</feature>
<evidence type="ECO:0000313" key="10">
    <source>
        <dbReference type="Proteomes" id="UP001595776"/>
    </source>
</evidence>